<dbReference type="InterPro" id="IPR013396">
    <property type="entry name" value="CRISPR-assoc_prot_Csy4"/>
</dbReference>
<dbReference type="NCBIfam" id="TIGR02563">
    <property type="entry name" value="cas_Csy4"/>
    <property type="match status" value="1"/>
</dbReference>
<dbReference type="Proteomes" id="UP001168380">
    <property type="component" value="Unassembled WGS sequence"/>
</dbReference>
<dbReference type="EMBL" id="JAULRT010000060">
    <property type="protein sequence ID" value="MDO3383305.1"/>
    <property type="molecule type" value="Genomic_DNA"/>
</dbReference>
<evidence type="ECO:0000313" key="2">
    <source>
        <dbReference type="Proteomes" id="UP001168380"/>
    </source>
</evidence>
<evidence type="ECO:0000313" key="1">
    <source>
        <dbReference type="EMBL" id="MDO3383305.1"/>
    </source>
</evidence>
<protein>
    <submittedName>
        <fullName evidence="1">Type I-F CRISPR-associated endoribonuclease Cas6/Csy4</fullName>
    </submittedName>
</protein>
<organism evidence="1 2">
    <name type="scientific">Gilvimarinus algae</name>
    <dbReference type="NCBI Taxonomy" id="3058037"/>
    <lineage>
        <taxon>Bacteria</taxon>
        <taxon>Pseudomonadati</taxon>
        <taxon>Pseudomonadota</taxon>
        <taxon>Gammaproteobacteria</taxon>
        <taxon>Cellvibrionales</taxon>
        <taxon>Cellvibrionaceae</taxon>
        <taxon>Gilvimarinus</taxon>
    </lineage>
</organism>
<gene>
    <name evidence="1" type="primary">cas6f</name>
    <name evidence="1" type="ORF">QWI16_14075</name>
</gene>
<comment type="caution">
    <text evidence="1">The sequence shown here is derived from an EMBL/GenBank/DDBJ whole genome shotgun (WGS) entry which is preliminary data.</text>
</comment>
<dbReference type="CDD" id="cd09739">
    <property type="entry name" value="Cas6_I-F"/>
    <property type="match status" value="1"/>
</dbReference>
<proteinExistence type="predicted"/>
<dbReference type="InterPro" id="IPR042564">
    <property type="entry name" value="CRISPR-Cas6/Csy4_sf"/>
</dbReference>
<dbReference type="Pfam" id="PF09618">
    <property type="entry name" value="Cas_Csy4"/>
    <property type="match status" value="1"/>
</dbReference>
<accession>A0ABT8TI92</accession>
<dbReference type="Gene3D" id="3.30.70.2540">
    <property type="entry name" value="CRISPR-associated endoribonuclease Cas6/Csy4"/>
    <property type="match status" value="1"/>
</dbReference>
<dbReference type="RefSeq" id="WP_302714074.1">
    <property type="nucleotide sequence ID" value="NZ_JAULRT010000060.1"/>
</dbReference>
<keyword evidence="2" id="KW-1185">Reference proteome</keyword>
<sequence length="187" mass="21076">MDHYQDISILPDPEFSLALLMGALYNKLHRALVEQKATNIGVSFPEYTVKPKSVGGVLRLHSDKPSLHRLQELGWLTGMRDHTDVSEILPVPSEKSYQCVTRRQFKTNAERLRRRRMKRKGESYDEACQAIPATVEKKPDVPYVTIRSASTGQSFCLFIDQRGVGPNSQGGEFNSYGFSQTATVPLF</sequence>
<name>A0ABT8TI92_9GAMM</name>
<reference evidence="1" key="1">
    <citation type="submission" date="2023-07" db="EMBL/GenBank/DDBJ databases">
        <title>Gilvimarinus algae sp. nov., isolated from the surface of Kelp.</title>
        <authorList>
            <person name="Sun Y.Y."/>
            <person name="Gong Y."/>
            <person name="Du Z.J."/>
        </authorList>
    </citation>
    <scope>NUCLEOTIDE SEQUENCE</scope>
    <source>
        <strain evidence="1">SDUM040014</strain>
    </source>
</reference>